<evidence type="ECO:0000256" key="2">
    <source>
        <dbReference type="ARBA" id="ARBA00023125"/>
    </source>
</evidence>
<dbReference type="PROSITE" id="PS51294">
    <property type="entry name" value="HTH_MYB"/>
    <property type="match status" value="1"/>
</dbReference>
<dbReference type="InterPro" id="IPR015495">
    <property type="entry name" value="Myb_TF_plants"/>
</dbReference>
<evidence type="ECO:0000256" key="1">
    <source>
        <dbReference type="ARBA" id="ARBA00004123"/>
    </source>
</evidence>
<dbReference type="InterPro" id="IPR001005">
    <property type="entry name" value="SANT/Myb"/>
</dbReference>
<dbReference type="CDD" id="cd00167">
    <property type="entry name" value="SANT"/>
    <property type="match status" value="1"/>
</dbReference>
<evidence type="ECO:0000313" key="7">
    <source>
        <dbReference type="EMBL" id="KAK4745154.1"/>
    </source>
</evidence>
<feature type="region of interest" description="Disordered" evidence="4">
    <location>
        <begin position="62"/>
        <end position="97"/>
    </location>
</feature>
<dbReference type="Gene3D" id="1.10.10.60">
    <property type="entry name" value="Homeodomain-like"/>
    <property type="match status" value="1"/>
</dbReference>
<dbReference type="PANTHER" id="PTHR47999:SF34">
    <property type="entry name" value="TRANSCRIPTION REPRESSOR MYB4-LIKE"/>
    <property type="match status" value="1"/>
</dbReference>
<organism evidence="7 8">
    <name type="scientific">Trapa incisa</name>
    <dbReference type="NCBI Taxonomy" id="236973"/>
    <lineage>
        <taxon>Eukaryota</taxon>
        <taxon>Viridiplantae</taxon>
        <taxon>Streptophyta</taxon>
        <taxon>Embryophyta</taxon>
        <taxon>Tracheophyta</taxon>
        <taxon>Spermatophyta</taxon>
        <taxon>Magnoliopsida</taxon>
        <taxon>eudicotyledons</taxon>
        <taxon>Gunneridae</taxon>
        <taxon>Pentapetalae</taxon>
        <taxon>rosids</taxon>
        <taxon>malvids</taxon>
        <taxon>Myrtales</taxon>
        <taxon>Lythraceae</taxon>
        <taxon>Trapa</taxon>
    </lineage>
</organism>
<accession>A0AAN7GWB9</accession>
<protein>
    <submittedName>
        <fullName evidence="7">Uncharacterized protein</fullName>
    </submittedName>
</protein>
<dbReference type="EMBL" id="JAXIOK010000022">
    <property type="protein sequence ID" value="KAK4745154.1"/>
    <property type="molecule type" value="Genomic_DNA"/>
</dbReference>
<dbReference type="GO" id="GO:0005634">
    <property type="term" value="C:nucleus"/>
    <property type="evidence" value="ECO:0007669"/>
    <property type="project" value="UniProtKB-SubCell"/>
</dbReference>
<comment type="caution">
    <text evidence="7">The sequence shown here is derived from an EMBL/GenBank/DDBJ whole genome shotgun (WGS) entry which is preliminary data.</text>
</comment>
<dbReference type="PROSITE" id="PS50090">
    <property type="entry name" value="MYB_LIKE"/>
    <property type="match status" value="1"/>
</dbReference>
<keyword evidence="8" id="KW-1185">Reference proteome</keyword>
<dbReference type="AlphaFoldDB" id="A0AAN7GWB9"/>
<dbReference type="InterPro" id="IPR017930">
    <property type="entry name" value="Myb_dom"/>
</dbReference>
<keyword evidence="2" id="KW-0238">DNA-binding</keyword>
<dbReference type="SUPFAM" id="SSF46689">
    <property type="entry name" value="Homeodomain-like"/>
    <property type="match status" value="1"/>
</dbReference>
<sequence>MRKPCCDKEGNNKGAWSNQEDQKLIDYIRAHGEGSWRSLPKAADASSRSSSMKVEAACDVKLRKHEPSGDKNVTGSCQKPSDNNASSLEDETSGQSHKWRSELNLDLTISFPSSGSNFFKENRSVSEMIIEGIQIQPSIMLCCSDQSEQQQQLDILLGRRSRAVHRHARACTWMVIGETHKMMIPSKAKLISQASDQIREKIKANGRMISDTRRRGQFRELGRPEFREMMLEAMEEA</sequence>
<feature type="compositionally biased region" description="Polar residues" evidence="4">
    <location>
        <begin position="71"/>
        <end position="87"/>
    </location>
</feature>
<evidence type="ECO:0000259" key="6">
    <source>
        <dbReference type="PROSITE" id="PS51294"/>
    </source>
</evidence>
<comment type="subcellular location">
    <subcellularLocation>
        <location evidence="1">Nucleus</location>
    </subcellularLocation>
</comment>
<feature type="domain" description="HTH myb-type" evidence="6">
    <location>
        <begin position="8"/>
        <end position="38"/>
    </location>
</feature>
<feature type="domain" description="Myb-like" evidence="5">
    <location>
        <begin position="8"/>
        <end position="49"/>
    </location>
</feature>
<keyword evidence="3" id="KW-0539">Nucleus</keyword>
<evidence type="ECO:0000313" key="8">
    <source>
        <dbReference type="Proteomes" id="UP001345219"/>
    </source>
</evidence>
<name>A0AAN7GWB9_9MYRT</name>
<evidence type="ECO:0000256" key="3">
    <source>
        <dbReference type="ARBA" id="ARBA00023242"/>
    </source>
</evidence>
<dbReference type="GO" id="GO:0003677">
    <property type="term" value="F:DNA binding"/>
    <property type="evidence" value="ECO:0007669"/>
    <property type="project" value="UniProtKB-KW"/>
</dbReference>
<dbReference type="Pfam" id="PF00249">
    <property type="entry name" value="Myb_DNA-binding"/>
    <property type="match status" value="1"/>
</dbReference>
<evidence type="ECO:0000256" key="4">
    <source>
        <dbReference type="SAM" id="MobiDB-lite"/>
    </source>
</evidence>
<dbReference type="InterPro" id="IPR009057">
    <property type="entry name" value="Homeodomain-like_sf"/>
</dbReference>
<dbReference type="PANTHER" id="PTHR47999">
    <property type="entry name" value="TRANSCRIPTION FACTOR MYB8-RELATED-RELATED"/>
    <property type="match status" value="1"/>
</dbReference>
<evidence type="ECO:0000259" key="5">
    <source>
        <dbReference type="PROSITE" id="PS50090"/>
    </source>
</evidence>
<gene>
    <name evidence="7" type="ORF">SAY87_011466</name>
</gene>
<proteinExistence type="predicted"/>
<dbReference type="Proteomes" id="UP001345219">
    <property type="component" value="Chromosome 9"/>
</dbReference>
<reference evidence="7 8" key="1">
    <citation type="journal article" date="2023" name="Hortic Res">
        <title>Pangenome of water caltrop reveals structural variations and asymmetric subgenome divergence after allopolyploidization.</title>
        <authorList>
            <person name="Zhang X."/>
            <person name="Chen Y."/>
            <person name="Wang L."/>
            <person name="Yuan Y."/>
            <person name="Fang M."/>
            <person name="Shi L."/>
            <person name="Lu R."/>
            <person name="Comes H.P."/>
            <person name="Ma Y."/>
            <person name="Chen Y."/>
            <person name="Huang G."/>
            <person name="Zhou Y."/>
            <person name="Zheng Z."/>
            <person name="Qiu Y."/>
        </authorList>
    </citation>
    <scope>NUCLEOTIDE SEQUENCE [LARGE SCALE GENOMIC DNA]</scope>
    <source>
        <tissue evidence="7">Roots</tissue>
    </source>
</reference>